<comment type="pathway">
    <text evidence="1">Glycerolipid metabolism; triacylglycerol biosynthesis.</text>
</comment>
<dbReference type="GO" id="GO:0004144">
    <property type="term" value="F:diacylglycerol O-acyltransferase activity"/>
    <property type="evidence" value="ECO:0007669"/>
    <property type="project" value="UniProtKB-EC"/>
</dbReference>
<dbReference type="GO" id="GO:0005886">
    <property type="term" value="C:plasma membrane"/>
    <property type="evidence" value="ECO:0007669"/>
    <property type="project" value="TreeGrafter"/>
</dbReference>
<dbReference type="Gene3D" id="3.30.559.10">
    <property type="entry name" value="Chloramphenicol acetyltransferase-like domain"/>
    <property type="match status" value="1"/>
</dbReference>
<evidence type="ECO:0000256" key="3">
    <source>
        <dbReference type="ARBA" id="ARBA00009587"/>
    </source>
</evidence>
<evidence type="ECO:0000256" key="1">
    <source>
        <dbReference type="ARBA" id="ARBA00004771"/>
    </source>
</evidence>
<feature type="domain" description="O-acyltransferase WSD1 C-terminal" evidence="13">
    <location>
        <begin position="313"/>
        <end position="452"/>
    </location>
</feature>
<evidence type="ECO:0000256" key="2">
    <source>
        <dbReference type="ARBA" id="ARBA00005189"/>
    </source>
</evidence>
<dbReference type="Proteomes" id="UP000294513">
    <property type="component" value="Unassembled WGS sequence"/>
</dbReference>
<proteinExistence type="inferred from homology"/>
<feature type="domain" description="O-acyltransferase WSD1-like N-terminal" evidence="12">
    <location>
        <begin position="19"/>
        <end position="273"/>
    </location>
</feature>
<dbReference type="GO" id="GO:0001666">
    <property type="term" value="P:response to hypoxia"/>
    <property type="evidence" value="ECO:0007669"/>
    <property type="project" value="TreeGrafter"/>
</dbReference>
<dbReference type="GO" id="GO:0071731">
    <property type="term" value="P:response to nitric oxide"/>
    <property type="evidence" value="ECO:0007669"/>
    <property type="project" value="TreeGrafter"/>
</dbReference>
<dbReference type="InterPro" id="IPR045034">
    <property type="entry name" value="O-acyltransferase_WSD1-like"/>
</dbReference>
<dbReference type="PANTHER" id="PTHR31650">
    <property type="entry name" value="O-ACYLTRANSFERASE (WSD1-LIKE) FAMILY PROTEIN"/>
    <property type="match status" value="1"/>
</dbReference>
<dbReference type="AlphaFoldDB" id="A0A4R5CEX7"/>
<evidence type="ECO:0000259" key="12">
    <source>
        <dbReference type="Pfam" id="PF03007"/>
    </source>
</evidence>
<comment type="caution">
    <text evidence="14">The sequence shown here is derived from an EMBL/GenBank/DDBJ whole genome shotgun (WGS) entry which is preliminary data.</text>
</comment>
<dbReference type="EC" id="2.3.1.20" evidence="4"/>
<name>A0A4R5CEX7_9ACTN</name>
<feature type="region of interest" description="Disordered" evidence="11">
    <location>
        <begin position="174"/>
        <end position="194"/>
    </location>
</feature>
<evidence type="ECO:0000256" key="7">
    <source>
        <dbReference type="ARBA" id="ARBA00022798"/>
    </source>
</evidence>
<evidence type="ECO:0000256" key="11">
    <source>
        <dbReference type="SAM" id="MobiDB-lite"/>
    </source>
</evidence>
<keyword evidence="15" id="KW-1185">Reference proteome</keyword>
<gene>
    <name evidence="14" type="ORF">E1298_00255</name>
</gene>
<evidence type="ECO:0000256" key="8">
    <source>
        <dbReference type="ARBA" id="ARBA00023098"/>
    </source>
</evidence>
<keyword evidence="9" id="KW-0012">Acyltransferase</keyword>
<organism evidence="14 15">
    <name type="scientific">Actinomadura rubrisoli</name>
    <dbReference type="NCBI Taxonomy" id="2530368"/>
    <lineage>
        <taxon>Bacteria</taxon>
        <taxon>Bacillati</taxon>
        <taxon>Actinomycetota</taxon>
        <taxon>Actinomycetes</taxon>
        <taxon>Streptosporangiales</taxon>
        <taxon>Thermomonosporaceae</taxon>
        <taxon>Actinomadura</taxon>
    </lineage>
</organism>
<comment type="similarity">
    <text evidence="3">Belongs to the long-chain O-acyltransferase family.</text>
</comment>
<dbReference type="PANTHER" id="PTHR31650:SF1">
    <property type="entry name" value="WAX ESTER SYNTHASE_DIACYLGLYCEROL ACYLTRANSFERASE 4-RELATED"/>
    <property type="match status" value="1"/>
</dbReference>
<dbReference type="InterPro" id="IPR023213">
    <property type="entry name" value="CAT-like_dom_sf"/>
</dbReference>
<dbReference type="RefSeq" id="WP_131888656.1">
    <property type="nucleotide sequence ID" value="NZ_SMKU01000001.1"/>
</dbReference>
<evidence type="ECO:0000259" key="13">
    <source>
        <dbReference type="Pfam" id="PF06974"/>
    </source>
</evidence>
<dbReference type="OrthoDB" id="3212043at2"/>
<keyword evidence="6" id="KW-0808">Transferase</keyword>
<keyword evidence="5" id="KW-0444">Lipid biosynthesis</keyword>
<evidence type="ECO:0000256" key="4">
    <source>
        <dbReference type="ARBA" id="ARBA00013244"/>
    </source>
</evidence>
<dbReference type="UniPathway" id="UPA00282"/>
<accession>A0A4R5CEX7</accession>
<evidence type="ECO:0000313" key="15">
    <source>
        <dbReference type="Proteomes" id="UP000294513"/>
    </source>
</evidence>
<protein>
    <recommendedName>
        <fullName evidence="4">diacylglycerol O-acyltransferase</fullName>
        <ecNumber evidence="4">2.3.1.20</ecNumber>
    </recommendedName>
</protein>
<evidence type="ECO:0000313" key="14">
    <source>
        <dbReference type="EMBL" id="TDD98135.1"/>
    </source>
</evidence>
<evidence type="ECO:0000256" key="10">
    <source>
        <dbReference type="ARBA" id="ARBA00048109"/>
    </source>
</evidence>
<dbReference type="GO" id="GO:0019432">
    <property type="term" value="P:triglyceride biosynthetic process"/>
    <property type="evidence" value="ECO:0007669"/>
    <property type="project" value="UniProtKB-UniPathway"/>
</dbReference>
<dbReference type="EMBL" id="SMKU01000001">
    <property type="protein sequence ID" value="TDD98135.1"/>
    <property type="molecule type" value="Genomic_DNA"/>
</dbReference>
<evidence type="ECO:0000256" key="9">
    <source>
        <dbReference type="ARBA" id="ARBA00023315"/>
    </source>
</evidence>
<comment type="pathway">
    <text evidence="2">Lipid metabolism.</text>
</comment>
<dbReference type="InterPro" id="IPR009721">
    <property type="entry name" value="O-acyltransferase_WSD1_C"/>
</dbReference>
<dbReference type="Pfam" id="PF06974">
    <property type="entry name" value="WS_DGAT_C"/>
    <property type="match status" value="1"/>
</dbReference>
<dbReference type="GO" id="GO:0051701">
    <property type="term" value="P:biological process involved in interaction with host"/>
    <property type="evidence" value="ECO:0007669"/>
    <property type="project" value="TreeGrafter"/>
</dbReference>
<dbReference type="GO" id="GO:0006071">
    <property type="term" value="P:glycerol metabolic process"/>
    <property type="evidence" value="ECO:0007669"/>
    <property type="project" value="UniProtKB-KW"/>
</dbReference>
<keyword evidence="7" id="KW-0319">Glycerol metabolism</keyword>
<keyword evidence="8" id="KW-0443">Lipid metabolism</keyword>
<reference evidence="14 15" key="1">
    <citation type="submission" date="2019-03" db="EMBL/GenBank/DDBJ databases">
        <title>Draft genome sequences of novel Actinobacteria.</title>
        <authorList>
            <person name="Sahin N."/>
            <person name="Ay H."/>
            <person name="Saygin H."/>
        </authorList>
    </citation>
    <scope>NUCLEOTIDE SEQUENCE [LARGE SCALE GENOMIC DNA]</scope>
    <source>
        <strain evidence="14 15">H3C3</strain>
    </source>
</reference>
<dbReference type="Gene3D" id="3.30.559.30">
    <property type="entry name" value="Nonribosomal peptide synthetase, condensation domain"/>
    <property type="match status" value="1"/>
</dbReference>
<evidence type="ECO:0000256" key="5">
    <source>
        <dbReference type="ARBA" id="ARBA00022516"/>
    </source>
</evidence>
<dbReference type="InterPro" id="IPR004255">
    <property type="entry name" value="O-acyltransferase_WSD1_N"/>
</dbReference>
<evidence type="ECO:0000256" key="6">
    <source>
        <dbReference type="ARBA" id="ARBA00022679"/>
    </source>
</evidence>
<sequence>MLMSEELFGEGAWDLPRRLNPLDNLLWRSESDPQLRSPNMLVLLLDRAPEWERFAAGHEWATRMVPRLRERPTPPLLRPLAPVWIPDPEFDAGRHLRRAALPGPAGRRELLDLAEALITAPFDWSRPPWESLLIESVQWEGRAMAAWLIRYHHCLADGTVLLSWLDGLLSRSPEPRWDKLQPPPPEPRGTSRARLPLPDLVHEATQALHRPAHALAEKRRALRTVADVCIGQAGPLSPLLADRSSDRRVDLVKVPTEPLMASARAADVTLQDAIFAGVVGGFRRYHEQAGVAVPPTLATVMPLALHTGPARAGNRFGAIRLAAPMDDGDPRSRLTAVHDLIARAADAFSPAGLDALVTLASQLPAPLMKDMGRRLGRSYDLQVSTVGGFFRPLFVSGASVEDAFGVGPLPGSAAMAFVLPRPAGSSVTLTVDPAAVTDPPGLAECVEEGFAEVMHLAPDRAERSDP</sequence>
<dbReference type="Pfam" id="PF03007">
    <property type="entry name" value="WS_DGAT_cat"/>
    <property type="match status" value="1"/>
</dbReference>
<comment type="catalytic activity">
    <reaction evidence="10">
        <text>an acyl-CoA + a 1,2-diacyl-sn-glycerol = a triacyl-sn-glycerol + CoA</text>
        <dbReference type="Rhea" id="RHEA:10868"/>
        <dbReference type="ChEBI" id="CHEBI:17815"/>
        <dbReference type="ChEBI" id="CHEBI:57287"/>
        <dbReference type="ChEBI" id="CHEBI:58342"/>
        <dbReference type="ChEBI" id="CHEBI:64615"/>
        <dbReference type="EC" id="2.3.1.20"/>
    </reaction>
</comment>